<gene>
    <name evidence="1" type="ORF">HPB47_004050</name>
</gene>
<dbReference type="Proteomes" id="UP000805193">
    <property type="component" value="Unassembled WGS sequence"/>
</dbReference>
<accession>A0AC60PI44</accession>
<evidence type="ECO:0000313" key="1">
    <source>
        <dbReference type="EMBL" id="KAG0419523.1"/>
    </source>
</evidence>
<protein>
    <submittedName>
        <fullName evidence="1">Uncharacterized protein</fullName>
    </submittedName>
</protein>
<sequence length="65" mass="7828">MELNDMELIGQRSTHKKHRYVAYRQFVWWIWRLLGRGNRTVLPACVVQAIRNMYPSDEYPGFESL</sequence>
<proteinExistence type="predicted"/>
<organism evidence="1 2">
    <name type="scientific">Ixodes persulcatus</name>
    <name type="common">Taiga tick</name>
    <dbReference type="NCBI Taxonomy" id="34615"/>
    <lineage>
        <taxon>Eukaryota</taxon>
        <taxon>Metazoa</taxon>
        <taxon>Ecdysozoa</taxon>
        <taxon>Arthropoda</taxon>
        <taxon>Chelicerata</taxon>
        <taxon>Arachnida</taxon>
        <taxon>Acari</taxon>
        <taxon>Parasitiformes</taxon>
        <taxon>Ixodida</taxon>
        <taxon>Ixodoidea</taxon>
        <taxon>Ixodidae</taxon>
        <taxon>Ixodinae</taxon>
        <taxon>Ixodes</taxon>
    </lineage>
</organism>
<comment type="caution">
    <text evidence="1">The sequence shown here is derived from an EMBL/GenBank/DDBJ whole genome shotgun (WGS) entry which is preliminary data.</text>
</comment>
<name>A0AC60PI44_IXOPE</name>
<dbReference type="EMBL" id="JABSTQ010010613">
    <property type="protein sequence ID" value="KAG0419523.1"/>
    <property type="molecule type" value="Genomic_DNA"/>
</dbReference>
<evidence type="ECO:0000313" key="2">
    <source>
        <dbReference type="Proteomes" id="UP000805193"/>
    </source>
</evidence>
<keyword evidence="2" id="KW-1185">Reference proteome</keyword>
<reference evidence="1 2" key="1">
    <citation type="journal article" date="2020" name="Cell">
        <title>Large-Scale Comparative Analyses of Tick Genomes Elucidate Their Genetic Diversity and Vector Capacities.</title>
        <authorList>
            <consortium name="Tick Genome and Microbiome Consortium (TIGMIC)"/>
            <person name="Jia N."/>
            <person name="Wang J."/>
            <person name="Shi W."/>
            <person name="Du L."/>
            <person name="Sun Y."/>
            <person name="Zhan W."/>
            <person name="Jiang J.F."/>
            <person name="Wang Q."/>
            <person name="Zhang B."/>
            <person name="Ji P."/>
            <person name="Bell-Sakyi L."/>
            <person name="Cui X.M."/>
            <person name="Yuan T.T."/>
            <person name="Jiang B.G."/>
            <person name="Yang W.F."/>
            <person name="Lam T.T."/>
            <person name="Chang Q.C."/>
            <person name="Ding S.J."/>
            <person name="Wang X.J."/>
            <person name="Zhu J.G."/>
            <person name="Ruan X.D."/>
            <person name="Zhao L."/>
            <person name="Wei J.T."/>
            <person name="Ye R.Z."/>
            <person name="Que T.C."/>
            <person name="Du C.H."/>
            <person name="Zhou Y.H."/>
            <person name="Cheng J.X."/>
            <person name="Dai P.F."/>
            <person name="Guo W.B."/>
            <person name="Han X.H."/>
            <person name="Huang E.J."/>
            <person name="Li L.F."/>
            <person name="Wei W."/>
            <person name="Gao Y.C."/>
            <person name="Liu J.Z."/>
            <person name="Shao H.Z."/>
            <person name="Wang X."/>
            <person name="Wang C.C."/>
            <person name="Yang T.C."/>
            <person name="Huo Q.B."/>
            <person name="Li W."/>
            <person name="Chen H.Y."/>
            <person name="Chen S.E."/>
            <person name="Zhou L.G."/>
            <person name="Ni X.B."/>
            <person name="Tian J.H."/>
            <person name="Sheng Y."/>
            <person name="Liu T."/>
            <person name="Pan Y.S."/>
            <person name="Xia L.Y."/>
            <person name="Li J."/>
            <person name="Zhao F."/>
            <person name="Cao W.C."/>
        </authorList>
    </citation>
    <scope>NUCLEOTIDE SEQUENCE [LARGE SCALE GENOMIC DNA]</scope>
    <source>
        <strain evidence="1">Iper-2018</strain>
    </source>
</reference>